<reference evidence="1 2" key="1">
    <citation type="submission" date="2023-01" db="EMBL/GenBank/DDBJ databases">
        <title>Thalassococcus onchidii sp. nov., isolated from a marine invertebrate from the South China Sea.</title>
        <authorList>
            <person name="Xu S."/>
            <person name="Liu Z."/>
            <person name="Xu Y."/>
        </authorList>
    </citation>
    <scope>NUCLEOTIDE SEQUENCE [LARGE SCALE GENOMIC DNA]</scope>
    <source>
        <strain evidence="1 2">KCTC 32084</strain>
    </source>
</reference>
<dbReference type="Proteomes" id="UP001210720">
    <property type="component" value="Unassembled WGS sequence"/>
</dbReference>
<name>A0ABT4XVJ6_9RHOB</name>
<organism evidence="1 2">
    <name type="scientific">Thalassococcus lentus</name>
    <dbReference type="NCBI Taxonomy" id="1210524"/>
    <lineage>
        <taxon>Bacteria</taxon>
        <taxon>Pseudomonadati</taxon>
        <taxon>Pseudomonadota</taxon>
        <taxon>Alphaproteobacteria</taxon>
        <taxon>Rhodobacterales</taxon>
        <taxon>Roseobacteraceae</taxon>
        <taxon>Thalassococcus</taxon>
    </lineage>
</organism>
<gene>
    <name evidence="1" type="ORF">PFY00_14145</name>
</gene>
<dbReference type="EMBL" id="JAQIOY010000006">
    <property type="protein sequence ID" value="MDA7425870.1"/>
    <property type="molecule type" value="Genomic_DNA"/>
</dbReference>
<sequence length="283" mass="31648">MQKTDTLEDGRLSPKQLLAYISAELRRALPSHEIAPATDEPGQVRLIDKSSGAEEARLDLANLLAEIFSAPFDASLIDERVTAFVEMARIALVEPNVDPNSIFPALRHAEFLETYRDNAFVRPGPGDCSVILMQDLDAQVGTFPRSRGKAAGWSEETLWLQAEKNFAEVLESIQLRESAPGVFSIWLDHLEWNSNSLLLSPKTLKGIQAEIGAECVLVAAPSRESVEMIDATDTDAFRRLEQWMQDCLDMPHPQSEFVYTLCDEGRKLQPRFFSDRGVLRAMN</sequence>
<evidence type="ECO:0000313" key="1">
    <source>
        <dbReference type="EMBL" id="MDA7425870.1"/>
    </source>
</evidence>
<proteinExistence type="predicted"/>
<protein>
    <recommendedName>
        <fullName evidence="3">DUF1444 family protein</fullName>
    </recommendedName>
</protein>
<keyword evidence="2" id="KW-1185">Reference proteome</keyword>
<evidence type="ECO:0000313" key="2">
    <source>
        <dbReference type="Proteomes" id="UP001210720"/>
    </source>
</evidence>
<evidence type="ECO:0008006" key="3">
    <source>
        <dbReference type="Google" id="ProtNLM"/>
    </source>
</evidence>
<comment type="caution">
    <text evidence="1">The sequence shown here is derived from an EMBL/GenBank/DDBJ whole genome shotgun (WGS) entry which is preliminary data.</text>
</comment>
<dbReference type="RefSeq" id="WP_271433229.1">
    <property type="nucleotide sequence ID" value="NZ_JAQIOY010000006.1"/>
</dbReference>
<accession>A0ABT4XVJ6</accession>